<dbReference type="InterPro" id="IPR009012">
    <property type="entry name" value="GrpE_head"/>
</dbReference>
<evidence type="ECO:0000256" key="2">
    <source>
        <dbReference type="ARBA" id="ARBA00023186"/>
    </source>
</evidence>
<evidence type="ECO:0000313" key="6">
    <source>
        <dbReference type="Proteomes" id="UP000441717"/>
    </source>
</evidence>
<accession>A0A6N7IMF0</accession>
<dbReference type="Proteomes" id="UP000441717">
    <property type="component" value="Unassembled WGS sequence"/>
</dbReference>
<dbReference type="PANTHER" id="PTHR21237:SF23">
    <property type="entry name" value="GRPE PROTEIN HOMOLOG, MITOCHONDRIAL"/>
    <property type="match status" value="1"/>
</dbReference>
<dbReference type="CDD" id="cd00446">
    <property type="entry name" value="GrpE"/>
    <property type="match status" value="1"/>
</dbReference>
<dbReference type="Gene3D" id="2.30.22.10">
    <property type="entry name" value="Head domain of nucleotide exchange factor GrpE"/>
    <property type="match status" value="1"/>
</dbReference>
<comment type="similarity">
    <text evidence="1 3 4">Belongs to the GrpE family.</text>
</comment>
<comment type="subcellular location">
    <subcellularLocation>
        <location evidence="3">Cytoplasm</location>
    </subcellularLocation>
</comment>
<dbReference type="InterPro" id="IPR000740">
    <property type="entry name" value="GrpE"/>
</dbReference>
<dbReference type="OrthoDB" id="9812586at2"/>
<reference evidence="5 6" key="1">
    <citation type="submission" date="2019-10" db="EMBL/GenBank/DDBJ databases">
        <title>Comparative genomics of sulfur disproportionating microorganisms.</title>
        <authorList>
            <person name="Ward L.M."/>
            <person name="Bertran E."/>
            <person name="Johnston D."/>
        </authorList>
    </citation>
    <scope>NUCLEOTIDE SEQUENCE [LARGE SCALE GENOMIC DNA]</scope>
    <source>
        <strain evidence="5 6">DSM 14055</strain>
    </source>
</reference>
<sequence>MPMTGQEQVLNGMPEKELAELRRELAEEKNRHLRTLADFDNYRRRVEREVREKSLEGKKALILDLLPVLDNLERAIGQLPDEGVARGLAMVYRQMLDLLGRHGLEVLESEGRPFNPEEHEGVGFIPDGHYPPGHVAREVSRGYRFSGEILRPARVLVARQPQAGETYGGTISGLL</sequence>
<dbReference type="Pfam" id="PF01025">
    <property type="entry name" value="GrpE"/>
    <property type="match status" value="1"/>
</dbReference>
<dbReference type="AlphaFoldDB" id="A0A6N7IMF0"/>
<name>A0A6N7IMF0_9FIRM</name>
<keyword evidence="3" id="KW-0346">Stress response</keyword>
<dbReference type="GO" id="GO:0000774">
    <property type="term" value="F:adenyl-nucleotide exchange factor activity"/>
    <property type="evidence" value="ECO:0007669"/>
    <property type="project" value="InterPro"/>
</dbReference>
<evidence type="ECO:0000256" key="1">
    <source>
        <dbReference type="ARBA" id="ARBA00009054"/>
    </source>
</evidence>
<dbReference type="GO" id="GO:0051082">
    <property type="term" value="F:unfolded protein binding"/>
    <property type="evidence" value="ECO:0007669"/>
    <property type="project" value="TreeGrafter"/>
</dbReference>
<dbReference type="InterPro" id="IPR013805">
    <property type="entry name" value="GrpE_CC"/>
</dbReference>
<dbReference type="GO" id="GO:0006457">
    <property type="term" value="P:protein folding"/>
    <property type="evidence" value="ECO:0007669"/>
    <property type="project" value="InterPro"/>
</dbReference>
<gene>
    <name evidence="3 5" type="primary">grpE</name>
    <name evidence="5" type="ORF">GFC01_02520</name>
</gene>
<dbReference type="PRINTS" id="PR00773">
    <property type="entry name" value="GRPEPROTEIN"/>
</dbReference>
<dbReference type="Gene3D" id="3.90.20.20">
    <property type="match status" value="1"/>
</dbReference>
<dbReference type="SUPFAM" id="SSF51064">
    <property type="entry name" value="Head domain of nucleotide exchange factor GrpE"/>
    <property type="match status" value="1"/>
</dbReference>
<keyword evidence="3" id="KW-0963">Cytoplasm</keyword>
<dbReference type="EMBL" id="WHYR01000004">
    <property type="protein sequence ID" value="MQL51155.1"/>
    <property type="molecule type" value="Genomic_DNA"/>
</dbReference>
<dbReference type="SUPFAM" id="SSF58014">
    <property type="entry name" value="Coiled-coil domain of nucleotide exchange factor GrpE"/>
    <property type="match status" value="1"/>
</dbReference>
<dbReference type="GO" id="GO:0051087">
    <property type="term" value="F:protein-folding chaperone binding"/>
    <property type="evidence" value="ECO:0007669"/>
    <property type="project" value="InterPro"/>
</dbReference>
<comment type="function">
    <text evidence="3">Participates actively in the response to hyperosmotic and heat shock by preventing the aggregation of stress-denatured proteins, in association with DnaK and GrpE. It is the nucleotide exchange factor for DnaK and may function as a thermosensor. Unfolded proteins bind initially to DnaJ; upon interaction with the DnaJ-bound protein, DnaK hydrolyzes its bound ATP, resulting in the formation of a stable complex. GrpE releases ADP from DnaK; ATP binding to DnaK triggers the release of the substrate protein, thus completing the reaction cycle. Several rounds of ATP-dependent interactions between DnaJ, DnaK and GrpE are required for fully efficient folding.</text>
</comment>
<dbReference type="GO" id="GO:0005737">
    <property type="term" value="C:cytoplasm"/>
    <property type="evidence" value="ECO:0007669"/>
    <property type="project" value="UniProtKB-SubCell"/>
</dbReference>
<comment type="subunit">
    <text evidence="3">Homodimer.</text>
</comment>
<keyword evidence="2 3" id="KW-0143">Chaperone</keyword>
<evidence type="ECO:0000256" key="3">
    <source>
        <dbReference type="HAMAP-Rule" id="MF_01151"/>
    </source>
</evidence>
<evidence type="ECO:0000256" key="4">
    <source>
        <dbReference type="RuleBase" id="RU004478"/>
    </source>
</evidence>
<dbReference type="HAMAP" id="MF_01151">
    <property type="entry name" value="GrpE"/>
    <property type="match status" value="1"/>
</dbReference>
<comment type="caution">
    <text evidence="5">The sequence shown here is derived from an EMBL/GenBank/DDBJ whole genome shotgun (WGS) entry which is preliminary data.</text>
</comment>
<proteinExistence type="inferred from homology"/>
<protein>
    <recommendedName>
        <fullName evidence="3">Protein GrpE</fullName>
    </recommendedName>
    <alternativeName>
        <fullName evidence="3">HSP-70 cofactor</fullName>
    </alternativeName>
</protein>
<dbReference type="PANTHER" id="PTHR21237">
    <property type="entry name" value="GRPE PROTEIN"/>
    <property type="match status" value="1"/>
</dbReference>
<keyword evidence="6" id="KW-1185">Reference proteome</keyword>
<evidence type="ECO:0000313" key="5">
    <source>
        <dbReference type="EMBL" id="MQL51155.1"/>
    </source>
</evidence>
<dbReference type="GO" id="GO:0042803">
    <property type="term" value="F:protein homodimerization activity"/>
    <property type="evidence" value="ECO:0007669"/>
    <property type="project" value="InterPro"/>
</dbReference>
<organism evidence="5 6">
    <name type="scientific">Desulfofundulus thermobenzoicus</name>
    <dbReference type="NCBI Taxonomy" id="29376"/>
    <lineage>
        <taxon>Bacteria</taxon>
        <taxon>Bacillati</taxon>
        <taxon>Bacillota</taxon>
        <taxon>Clostridia</taxon>
        <taxon>Eubacteriales</taxon>
        <taxon>Peptococcaceae</taxon>
        <taxon>Desulfofundulus</taxon>
    </lineage>
</organism>